<dbReference type="ESTHER" id="provu-lipas">
    <property type="family name" value="Bacterial_lip_FamI.1"/>
</dbReference>
<reference evidence="2" key="2">
    <citation type="journal article" date="1996" name="FEMS Microbiol. Lett.">
        <title>Characterization of an alkaline lipase from Proteus vulgaris K80 and the DNA sequence of the encoding gene.</title>
        <authorList>
            <person name="Kim H.K."/>
            <person name="Lee J.K."/>
            <person name="Kim H."/>
            <person name="Oh T.K."/>
        </authorList>
    </citation>
    <scope>NUCLEOTIDE SEQUENCE</scope>
    <source>
        <strain evidence="2">K80</strain>
    </source>
</reference>
<dbReference type="Pfam" id="PF00561">
    <property type="entry name" value="Abhydrolase_1"/>
    <property type="match status" value="1"/>
</dbReference>
<dbReference type="EMBL" id="U33845">
    <property type="protein sequence ID" value="AAB01071.1"/>
    <property type="molecule type" value="Genomic_DNA"/>
</dbReference>
<name>Q52614_PROVU</name>
<sequence length="290" mass="31668">MENMSTTYPIVLVHGLSGFDDIVGYPYFYGIRDALEKDGHKVFTASLSAFNSNEVRGEQLWEFVQKVLKETKAKKVNLIGHSQGPLACRYVAAKHAKNIASVTSVNGVNHGSEIADLVRRIMRKDSVPEYIADAVMKAIGTIISTFSGNRGNPQDAIAALEALTTENVMEFNKKYPQGLPAIRGGEGKEVVNGVHYYSFGSYIQGLIAGEKGNLLDPTHAAMRVLSAFFTERENDGLVGRTSMRLGKLIKDDYAEDHLDMVNQVAGLVGPGEDIVAIYTNHANFLASKKL</sequence>
<protein>
    <submittedName>
        <fullName evidence="2">Alkaline lipase</fullName>
    </submittedName>
</protein>
<evidence type="ECO:0000259" key="1">
    <source>
        <dbReference type="Pfam" id="PF00561"/>
    </source>
</evidence>
<organism evidence="2">
    <name type="scientific">Proteus vulgaris</name>
    <dbReference type="NCBI Taxonomy" id="585"/>
    <lineage>
        <taxon>Bacteria</taxon>
        <taxon>Pseudomonadati</taxon>
        <taxon>Pseudomonadota</taxon>
        <taxon>Gammaproteobacteria</taxon>
        <taxon>Enterobacterales</taxon>
        <taxon>Morganellaceae</taxon>
        <taxon>Proteus</taxon>
    </lineage>
</organism>
<proteinExistence type="predicted"/>
<evidence type="ECO:0000313" key="2">
    <source>
        <dbReference type="EMBL" id="AAB01071.1"/>
    </source>
</evidence>
<dbReference type="Gene3D" id="3.40.50.1820">
    <property type="entry name" value="alpha/beta hydrolase"/>
    <property type="match status" value="1"/>
</dbReference>
<dbReference type="InterPro" id="IPR000073">
    <property type="entry name" value="AB_hydrolase_1"/>
</dbReference>
<dbReference type="InterPro" id="IPR029058">
    <property type="entry name" value="AB_hydrolase_fold"/>
</dbReference>
<feature type="domain" description="AB hydrolase-1" evidence="1">
    <location>
        <begin position="8"/>
        <end position="183"/>
    </location>
</feature>
<dbReference type="AlphaFoldDB" id="Q52614"/>
<dbReference type="SUPFAM" id="SSF53474">
    <property type="entry name" value="alpha/beta-Hydrolases"/>
    <property type="match status" value="1"/>
</dbReference>
<accession>Q52614</accession>
<reference evidence="2" key="1">
    <citation type="submission" date="1995-08" db="EMBL/GenBank/DDBJ databases">
        <authorList>
            <person name="Kim H.-K."/>
            <person name="Lee J.-K."/>
            <person name="Kim H."/>
            <person name="Oh T.-K."/>
        </authorList>
    </citation>
    <scope>NUCLEOTIDE SEQUENCE</scope>
    <source>
        <strain evidence="2">K80</strain>
    </source>
</reference>
<dbReference type="SMR" id="Q52614"/>